<dbReference type="GO" id="GO:0006004">
    <property type="term" value="P:fucose metabolic process"/>
    <property type="evidence" value="ECO:0007669"/>
    <property type="project" value="UniProtKB-KW"/>
</dbReference>
<dbReference type="GO" id="GO:0005737">
    <property type="term" value="C:cytoplasm"/>
    <property type="evidence" value="ECO:0007669"/>
    <property type="project" value="TreeGrafter"/>
</dbReference>
<dbReference type="AlphaFoldDB" id="A0A1R3HPE6"/>
<evidence type="ECO:0000256" key="7">
    <source>
        <dbReference type="ARBA" id="ARBA00022968"/>
    </source>
</evidence>
<sequence length="161" mass="18565">MASGEIYKKEKRMAEFSEAYPNLVTKQTILKPEELEPFLNHADQMAALDYIVAIESDIFVPTYEGNMAKAVEGHRRYLGFKTTITLDRKLLFSLIDEYRNGSMNWDGFSVLVKKSHEERRGKPTKRIEIPDYPRQEDYFYSNPQECLPPFAQPSSSSSTTP</sequence>
<name>A0A1R3HPE6_9ROSI</name>
<dbReference type="GO" id="GO:0016757">
    <property type="term" value="F:glycosyltransferase activity"/>
    <property type="evidence" value="ECO:0007669"/>
    <property type="project" value="UniProtKB-KW"/>
</dbReference>
<dbReference type="PANTHER" id="PTHR31741">
    <property type="entry name" value="OS02G0726500 PROTEIN-RELATED"/>
    <property type="match status" value="1"/>
</dbReference>
<evidence type="ECO:0000256" key="8">
    <source>
        <dbReference type="ARBA" id="ARBA00022989"/>
    </source>
</evidence>
<dbReference type="PANTHER" id="PTHR31741:SF3">
    <property type="entry name" value="O-FUCOSYLTRANSFERASE FAMILY PROTEIN"/>
    <property type="match status" value="1"/>
</dbReference>
<evidence type="ECO:0000256" key="1">
    <source>
        <dbReference type="ARBA" id="ARBA00004606"/>
    </source>
</evidence>
<comment type="similarity">
    <text evidence="3">Belongs to the glycosyltransferase GT106 family.</text>
</comment>
<evidence type="ECO:0000256" key="3">
    <source>
        <dbReference type="ARBA" id="ARBA00007737"/>
    </source>
</evidence>
<evidence type="ECO:0000256" key="6">
    <source>
        <dbReference type="ARBA" id="ARBA00022692"/>
    </source>
</evidence>
<keyword evidence="7" id="KW-0735">Signal-anchor</keyword>
<keyword evidence="11" id="KW-0294">Fucose metabolism</keyword>
<keyword evidence="12" id="KW-0119">Carbohydrate metabolism</keyword>
<comment type="subcellular location">
    <subcellularLocation>
        <location evidence="1">Membrane</location>
        <topology evidence="1">Single-pass type II membrane protein</topology>
    </subcellularLocation>
</comment>
<feature type="compositionally biased region" description="Polar residues" evidence="14">
    <location>
        <begin position="152"/>
        <end position="161"/>
    </location>
</feature>
<evidence type="ECO:0000256" key="9">
    <source>
        <dbReference type="ARBA" id="ARBA00023136"/>
    </source>
</evidence>
<dbReference type="OrthoDB" id="941993at2759"/>
<keyword evidence="4" id="KW-0328">Glycosyltransferase</keyword>
<organism evidence="15 16">
    <name type="scientific">Corchorus olitorius</name>
    <dbReference type="NCBI Taxonomy" id="93759"/>
    <lineage>
        <taxon>Eukaryota</taxon>
        <taxon>Viridiplantae</taxon>
        <taxon>Streptophyta</taxon>
        <taxon>Embryophyta</taxon>
        <taxon>Tracheophyta</taxon>
        <taxon>Spermatophyta</taxon>
        <taxon>Magnoliopsida</taxon>
        <taxon>eudicotyledons</taxon>
        <taxon>Gunneridae</taxon>
        <taxon>Pentapetalae</taxon>
        <taxon>rosids</taxon>
        <taxon>malvids</taxon>
        <taxon>Malvales</taxon>
        <taxon>Malvaceae</taxon>
        <taxon>Grewioideae</taxon>
        <taxon>Apeibeae</taxon>
        <taxon>Corchorus</taxon>
    </lineage>
</organism>
<evidence type="ECO:0000256" key="4">
    <source>
        <dbReference type="ARBA" id="ARBA00022676"/>
    </source>
</evidence>
<comment type="caution">
    <text evidence="15">The sequence shown here is derived from an EMBL/GenBank/DDBJ whole genome shotgun (WGS) entry which is preliminary data.</text>
</comment>
<feature type="region of interest" description="Disordered" evidence="14">
    <location>
        <begin position="118"/>
        <end position="161"/>
    </location>
</feature>
<evidence type="ECO:0000256" key="10">
    <source>
        <dbReference type="ARBA" id="ARBA00023180"/>
    </source>
</evidence>
<accession>A0A1R3HPE6</accession>
<evidence type="ECO:0000256" key="14">
    <source>
        <dbReference type="SAM" id="MobiDB-lite"/>
    </source>
</evidence>
<dbReference type="GO" id="GO:0016020">
    <property type="term" value="C:membrane"/>
    <property type="evidence" value="ECO:0007669"/>
    <property type="project" value="UniProtKB-SubCell"/>
</dbReference>
<dbReference type="InterPro" id="IPR019378">
    <property type="entry name" value="GDP-Fuc_O-FucTrfase"/>
</dbReference>
<proteinExistence type="inferred from homology"/>
<dbReference type="Proteomes" id="UP000187203">
    <property type="component" value="Unassembled WGS sequence"/>
</dbReference>
<evidence type="ECO:0000313" key="16">
    <source>
        <dbReference type="Proteomes" id="UP000187203"/>
    </source>
</evidence>
<dbReference type="STRING" id="93759.A0A1R3HPE6"/>
<gene>
    <name evidence="15" type="ORF">COLO4_27796</name>
</gene>
<keyword evidence="5" id="KW-0808">Transferase</keyword>
<comment type="pathway">
    <text evidence="2">Glycan metabolism.</text>
</comment>
<keyword evidence="10" id="KW-0325">Glycoprotein</keyword>
<feature type="compositionally biased region" description="Basic and acidic residues" evidence="14">
    <location>
        <begin position="118"/>
        <end position="137"/>
    </location>
</feature>
<keyword evidence="9" id="KW-0472">Membrane</keyword>
<keyword evidence="8" id="KW-1133">Transmembrane helix</keyword>
<protein>
    <recommendedName>
        <fullName evidence="13">O-fucosyltransferase family protein</fullName>
    </recommendedName>
</protein>
<keyword evidence="16" id="KW-1185">Reference proteome</keyword>
<evidence type="ECO:0000256" key="11">
    <source>
        <dbReference type="ARBA" id="ARBA00023253"/>
    </source>
</evidence>
<dbReference type="Pfam" id="PF10250">
    <property type="entry name" value="O-FucT"/>
    <property type="match status" value="1"/>
</dbReference>
<evidence type="ECO:0000256" key="5">
    <source>
        <dbReference type="ARBA" id="ARBA00022679"/>
    </source>
</evidence>
<evidence type="ECO:0000256" key="12">
    <source>
        <dbReference type="ARBA" id="ARBA00023277"/>
    </source>
</evidence>
<evidence type="ECO:0000256" key="2">
    <source>
        <dbReference type="ARBA" id="ARBA00004881"/>
    </source>
</evidence>
<dbReference type="EMBL" id="AWUE01019690">
    <property type="protein sequence ID" value="OMO72164.1"/>
    <property type="molecule type" value="Genomic_DNA"/>
</dbReference>
<keyword evidence="6" id="KW-0812">Transmembrane</keyword>
<evidence type="ECO:0000313" key="15">
    <source>
        <dbReference type="EMBL" id="OMO72164.1"/>
    </source>
</evidence>
<reference evidence="16" key="1">
    <citation type="submission" date="2013-09" db="EMBL/GenBank/DDBJ databases">
        <title>Corchorus olitorius genome sequencing.</title>
        <authorList>
            <person name="Alam M."/>
            <person name="Haque M.S."/>
            <person name="Islam M.S."/>
            <person name="Emdad E.M."/>
            <person name="Islam M.M."/>
            <person name="Ahmed B."/>
            <person name="Halim A."/>
            <person name="Hossen Q.M.M."/>
            <person name="Hossain M.Z."/>
            <person name="Ahmed R."/>
            <person name="Khan M.M."/>
            <person name="Islam R."/>
            <person name="Rashid M.M."/>
            <person name="Khan S.A."/>
            <person name="Rahman M.S."/>
            <person name="Alam M."/>
            <person name="Yahiya A.S."/>
            <person name="Khan M.S."/>
            <person name="Azam M.S."/>
            <person name="Haque T."/>
            <person name="Lashkar M.Z.H."/>
            <person name="Akhand A.I."/>
            <person name="Morshed G."/>
            <person name="Roy S."/>
            <person name="Uddin K.S."/>
            <person name="Rabeya T."/>
            <person name="Hossain A.S."/>
            <person name="Chowdhury A."/>
            <person name="Snigdha A.R."/>
            <person name="Mortoza M.S."/>
            <person name="Matin S.A."/>
            <person name="Hoque S.M.E."/>
            <person name="Islam M.K."/>
            <person name="Roy D.K."/>
            <person name="Haider R."/>
            <person name="Moosa M.M."/>
            <person name="Elias S.M."/>
            <person name="Hasan A.M."/>
            <person name="Jahan S."/>
            <person name="Shafiuddin M."/>
            <person name="Mahmood N."/>
            <person name="Shommy N.S."/>
        </authorList>
    </citation>
    <scope>NUCLEOTIDE SEQUENCE [LARGE SCALE GENOMIC DNA]</scope>
    <source>
        <strain evidence="16">cv. O-4</strain>
    </source>
</reference>
<evidence type="ECO:0000256" key="13">
    <source>
        <dbReference type="ARBA" id="ARBA00030350"/>
    </source>
</evidence>